<gene>
    <name evidence="2" type="ORF">BRAPAZ1V2_A06P51500.2</name>
</gene>
<name>A0A8D9G876_BRACM</name>
<dbReference type="Gramene" id="A06p51500.2_BraZ1">
    <property type="protein sequence ID" value="A06p51500.2_BraZ1.CDS.1"/>
    <property type="gene ID" value="A06g51500.2_BraZ1"/>
</dbReference>
<dbReference type="Proteomes" id="UP000694005">
    <property type="component" value="Chromosome A06"/>
</dbReference>
<organism evidence="2 3">
    <name type="scientific">Brassica campestris</name>
    <name type="common">Field mustard</name>
    <dbReference type="NCBI Taxonomy" id="3711"/>
    <lineage>
        <taxon>Eukaryota</taxon>
        <taxon>Viridiplantae</taxon>
        <taxon>Streptophyta</taxon>
        <taxon>Embryophyta</taxon>
        <taxon>Tracheophyta</taxon>
        <taxon>Spermatophyta</taxon>
        <taxon>Magnoliopsida</taxon>
        <taxon>eudicotyledons</taxon>
        <taxon>Gunneridae</taxon>
        <taxon>Pentapetalae</taxon>
        <taxon>rosids</taxon>
        <taxon>malvids</taxon>
        <taxon>Brassicales</taxon>
        <taxon>Brassicaceae</taxon>
        <taxon>Brassiceae</taxon>
        <taxon>Brassica</taxon>
    </lineage>
</organism>
<dbReference type="AlphaFoldDB" id="A0A8D9G876"/>
<sequence length="105" mass="11560">MLLELYSSLVSQSSLSTLSLWSKQGFKLHPKISLGLNKTVIKKTTTRRRKLKAVTRTIVKMEKKPMARNKALVARGRGRGRGGRSGNGKVLPVTTGGRRGRPCKS</sequence>
<evidence type="ECO:0000256" key="1">
    <source>
        <dbReference type="SAM" id="MobiDB-lite"/>
    </source>
</evidence>
<reference evidence="2 3" key="1">
    <citation type="submission" date="2021-07" db="EMBL/GenBank/DDBJ databases">
        <authorList>
            <consortium name="Genoscope - CEA"/>
            <person name="William W."/>
        </authorList>
    </citation>
    <scope>NUCLEOTIDE SEQUENCE [LARGE SCALE GENOMIC DNA]</scope>
</reference>
<evidence type="ECO:0000313" key="3">
    <source>
        <dbReference type="Proteomes" id="UP000694005"/>
    </source>
</evidence>
<protein>
    <submittedName>
        <fullName evidence="2">Uncharacterized protein</fullName>
    </submittedName>
</protein>
<feature type="region of interest" description="Disordered" evidence="1">
    <location>
        <begin position="66"/>
        <end position="105"/>
    </location>
</feature>
<evidence type="ECO:0000313" key="2">
    <source>
        <dbReference type="EMBL" id="CAG7872910.1"/>
    </source>
</evidence>
<proteinExistence type="predicted"/>
<dbReference type="EMBL" id="LS974622">
    <property type="protein sequence ID" value="CAG7872910.1"/>
    <property type="molecule type" value="Genomic_DNA"/>
</dbReference>
<accession>A0A8D9G876</accession>